<proteinExistence type="predicted"/>
<protein>
    <submittedName>
        <fullName evidence="2">Uncharacterized protein</fullName>
    </submittedName>
</protein>
<keyword evidence="3" id="KW-1185">Reference proteome</keyword>
<gene>
    <name evidence="2" type="ORF">DPMN_192441</name>
</gene>
<feature type="region of interest" description="Disordered" evidence="1">
    <location>
        <begin position="13"/>
        <end position="33"/>
    </location>
</feature>
<name>A0A9D3Y4U5_DREPO</name>
<sequence length="55" mass="6087">MLSAKRSGLYTRFSPMRPGFNHPSRKKVSLIGGHNTGHVGFPPFSSWYSGTSPKH</sequence>
<evidence type="ECO:0000256" key="1">
    <source>
        <dbReference type="SAM" id="MobiDB-lite"/>
    </source>
</evidence>
<reference evidence="2" key="1">
    <citation type="journal article" date="2019" name="bioRxiv">
        <title>The Genome of the Zebra Mussel, Dreissena polymorpha: A Resource for Invasive Species Research.</title>
        <authorList>
            <person name="McCartney M.A."/>
            <person name="Auch B."/>
            <person name="Kono T."/>
            <person name="Mallez S."/>
            <person name="Zhang Y."/>
            <person name="Obille A."/>
            <person name="Becker A."/>
            <person name="Abrahante J.E."/>
            <person name="Garbe J."/>
            <person name="Badalamenti J.P."/>
            <person name="Herman A."/>
            <person name="Mangelson H."/>
            <person name="Liachko I."/>
            <person name="Sullivan S."/>
            <person name="Sone E.D."/>
            <person name="Koren S."/>
            <person name="Silverstein K.A.T."/>
            <person name="Beckman K.B."/>
            <person name="Gohl D.M."/>
        </authorList>
    </citation>
    <scope>NUCLEOTIDE SEQUENCE</scope>
    <source>
        <strain evidence="2">Duluth1</strain>
        <tissue evidence="2">Whole animal</tissue>
    </source>
</reference>
<dbReference type="EMBL" id="JAIWYP010000028">
    <property type="protein sequence ID" value="KAH3691899.1"/>
    <property type="molecule type" value="Genomic_DNA"/>
</dbReference>
<comment type="caution">
    <text evidence="2">The sequence shown here is derived from an EMBL/GenBank/DDBJ whole genome shotgun (WGS) entry which is preliminary data.</text>
</comment>
<dbReference type="AlphaFoldDB" id="A0A9D3Y4U5"/>
<evidence type="ECO:0000313" key="2">
    <source>
        <dbReference type="EMBL" id="KAH3691899.1"/>
    </source>
</evidence>
<dbReference type="Proteomes" id="UP000828390">
    <property type="component" value="Unassembled WGS sequence"/>
</dbReference>
<accession>A0A9D3Y4U5</accession>
<reference evidence="2" key="2">
    <citation type="submission" date="2020-11" db="EMBL/GenBank/DDBJ databases">
        <authorList>
            <person name="McCartney M.A."/>
            <person name="Auch B."/>
            <person name="Kono T."/>
            <person name="Mallez S."/>
            <person name="Becker A."/>
            <person name="Gohl D.M."/>
            <person name="Silverstein K.A.T."/>
            <person name="Koren S."/>
            <person name="Bechman K.B."/>
            <person name="Herman A."/>
            <person name="Abrahante J.E."/>
            <person name="Garbe J."/>
        </authorList>
    </citation>
    <scope>NUCLEOTIDE SEQUENCE</scope>
    <source>
        <strain evidence="2">Duluth1</strain>
        <tissue evidence="2">Whole animal</tissue>
    </source>
</reference>
<evidence type="ECO:0000313" key="3">
    <source>
        <dbReference type="Proteomes" id="UP000828390"/>
    </source>
</evidence>
<organism evidence="2 3">
    <name type="scientific">Dreissena polymorpha</name>
    <name type="common">Zebra mussel</name>
    <name type="synonym">Mytilus polymorpha</name>
    <dbReference type="NCBI Taxonomy" id="45954"/>
    <lineage>
        <taxon>Eukaryota</taxon>
        <taxon>Metazoa</taxon>
        <taxon>Spiralia</taxon>
        <taxon>Lophotrochozoa</taxon>
        <taxon>Mollusca</taxon>
        <taxon>Bivalvia</taxon>
        <taxon>Autobranchia</taxon>
        <taxon>Heteroconchia</taxon>
        <taxon>Euheterodonta</taxon>
        <taxon>Imparidentia</taxon>
        <taxon>Neoheterodontei</taxon>
        <taxon>Myida</taxon>
        <taxon>Dreissenoidea</taxon>
        <taxon>Dreissenidae</taxon>
        <taxon>Dreissena</taxon>
    </lineage>
</organism>